<protein>
    <submittedName>
        <fullName evidence="2">Uncharacterized protein</fullName>
    </submittedName>
</protein>
<gene>
    <name evidence="2" type="ORF">N776_01830</name>
</gene>
<evidence type="ECO:0000313" key="2">
    <source>
        <dbReference type="EMBL" id="PHJ35890.1"/>
    </source>
</evidence>
<dbReference type="AlphaFoldDB" id="A0AA44ZHB4"/>
<feature type="compositionally biased region" description="Polar residues" evidence="1">
    <location>
        <begin position="24"/>
        <end position="35"/>
    </location>
</feature>
<dbReference type="EMBL" id="AVBE01000002">
    <property type="protein sequence ID" value="PHJ35890.1"/>
    <property type="molecule type" value="Genomic_DNA"/>
</dbReference>
<evidence type="ECO:0000313" key="3">
    <source>
        <dbReference type="Proteomes" id="UP000223296"/>
    </source>
</evidence>
<proteinExistence type="predicted"/>
<feature type="region of interest" description="Disordered" evidence="1">
    <location>
        <begin position="11"/>
        <end position="35"/>
    </location>
</feature>
<comment type="caution">
    <text evidence="2">The sequence shown here is derived from an EMBL/GenBank/DDBJ whole genome shotgun (WGS) entry which is preliminary data.</text>
</comment>
<name>A0AA44ZHB4_NEIGO</name>
<accession>A0AA44ZHB4</accession>
<dbReference type="Proteomes" id="UP000223296">
    <property type="component" value="Unassembled WGS sequence"/>
</dbReference>
<sequence length="35" mass="4028">MLNTVKKICPKKPGFILNPHKRFQTASDKNMPSEK</sequence>
<evidence type="ECO:0000256" key="1">
    <source>
        <dbReference type="SAM" id="MobiDB-lite"/>
    </source>
</evidence>
<reference evidence="2 3" key="1">
    <citation type="submission" date="2013-08" db="EMBL/GenBank/DDBJ databases">
        <authorList>
            <person name="Trees D."/>
        </authorList>
    </citation>
    <scope>NUCLEOTIDE SEQUENCE [LARGE SCALE GENOMIC DNA]</scope>
    <source>
        <strain evidence="2 3">3502</strain>
    </source>
</reference>
<organism evidence="2 3">
    <name type="scientific">Neisseria gonorrhoeae 3502</name>
    <dbReference type="NCBI Taxonomy" id="1193404"/>
    <lineage>
        <taxon>Bacteria</taxon>
        <taxon>Pseudomonadati</taxon>
        <taxon>Pseudomonadota</taxon>
        <taxon>Betaproteobacteria</taxon>
        <taxon>Neisseriales</taxon>
        <taxon>Neisseriaceae</taxon>
        <taxon>Neisseria</taxon>
    </lineage>
</organism>